<keyword evidence="3 6" id="KW-0812">Transmembrane</keyword>
<comment type="caution">
    <text evidence="8">The sequence shown here is derived from an EMBL/GenBank/DDBJ whole genome shotgun (WGS) entry which is preliminary data.</text>
</comment>
<evidence type="ECO:0000259" key="7">
    <source>
        <dbReference type="PROSITE" id="PS50035"/>
    </source>
</evidence>
<proteinExistence type="predicted"/>
<dbReference type="Pfam" id="PF13396">
    <property type="entry name" value="PLDc_N"/>
    <property type="match status" value="1"/>
</dbReference>
<name>A0ABY1IJI6_9ACTO</name>
<keyword evidence="9" id="KW-1185">Reference proteome</keyword>
<comment type="subcellular location">
    <subcellularLocation>
        <location evidence="1">Cell membrane</location>
        <topology evidence="1">Multi-pass membrane protein</topology>
    </subcellularLocation>
</comment>
<dbReference type="EMBL" id="FQYL01000017">
    <property type="protein sequence ID" value="SHJ26216.1"/>
    <property type="molecule type" value="Genomic_DNA"/>
</dbReference>
<evidence type="ECO:0000313" key="8">
    <source>
        <dbReference type="EMBL" id="SHJ26216.1"/>
    </source>
</evidence>
<dbReference type="InterPro" id="IPR001736">
    <property type="entry name" value="PLipase_D/transphosphatidylase"/>
</dbReference>
<keyword evidence="2" id="KW-1003">Cell membrane</keyword>
<feature type="transmembrane region" description="Helical" evidence="6">
    <location>
        <begin position="12"/>
        <end position="29"/>
    </location>
</feature>
<feature type="domain" description="PLD phosphodiesterase" evidence="7">
    <location>
        <begin position="219"/>
        <end position="246"/>
    </location>
</feature>
<dbReference type="InterPro" id="IPR027379">
    <property type="entry name" value="CLS_N"/>
</dbReference>
<gene>
    <name evidence="8" type="ORF">SAMN05216246_11723</name>
</gene>
<evidence type="ECO:0000313" key="9">
    <source>
        <dbReference type="Proteomes" id="UP000184390"/>
    </source>
</evidence>
<evidence type="ECO:0000256" key="4">
    <source>
        <dbReference type="ARBA" id="ARBA00022989"/>
    </source>
</evidence>
<feature type="domain" description="PLD phosphodiesterase" evidence="7">
    <location>
        <begin position="445"/>
        <end position="472"/>
    </location>
</feature>
<protein>
    <submittedName>
        <fullName evidence="8">Cardiolipin synthase</fullName>
    </submittedName>
</protein>
<evidence type="ECO:0000256" key="2">
    <source>
        <dbReference type="ARBA" id="ARBA00022475"/>
    </source>
</evidence>
<evidence type="ECO:0000256" key="5">
    <source>
        <dbReference type="ARBA" id="ARBA00023136"/>
    </source>
</evidence>
<dbReference type="SUPFAM" id="SSF56024">
    <property type="entry name" value="Phospholipase D/nuclease"/>
    <property type="match status" value="2"/>
</dbReference>
<dbReference type="PROSITE" id="PS50035">
    <property type="entry name" value="PLD"/>
    <property type="match status" value="2"/>
</dbReference>
<evidence type="ECO:0000256" key="6">
    <source>
        <dbReference type="SAM" id="Phobius"/>
    </source>
</evidence>
<evidence type="ECO:0000256" key="1">
    <source>
        <dbReference type="ARBA" id="ARBA00004651"/>
    </source>
</evidence>
<evidence type="ECO:0000256" key="3">
    <source>
        <dbReference type="ARBA" id="ARBA00022692"/>
    </source>
</evidence>
<dbReference type="InterPro" id="IPR025202">
    <property type="entry name" value="PLD-like_dom"/>
</dbReference>
<dbReference type="SMART" id="SM00155">
    <property type="entry name" value="PLDc"/>
    <property type="match status" value="2"/>
</dbReference>
<feature type="transmembrane region" description="Helical" evidence="6">
    <location>
        <begin position="41"/>
        <end position="59"/>
    </location>
</feature>
<keyword evidence="5 6" id="KW-0472">Membrane</keyword>
<dbReference type="Proteomes" id="UP000184390">
    <property type="component" value="Unassembled WGS sequence"/>
</dbReference>
<keyword evidence="4 6" id="KW-1133">Transmembrane helix</keyword>
<dbReference type="Gene3D" id="3.30.870.10">
    <property type="entry name" value="Endonuclease Chain A"/>
    <property type="match status" value="2"/>
</dbReference>
<dbReference type="PANTHER" id="PTHR21248:SF22">
    <property type="entry name" value="PHOSPHOLIPASE D"/>
    <property type="match status" value="1"/>
</dbReference>
<accession>A0ABY1IJI6</accession>
<reference evidence="8 9" key="1">
    <citation type="submission" date="2016-11" db="EMBL/GenBank/DDBJ databases">
        <authorList>
            <person name="Varghese N."/>
            <person name="Submissions S."/>
        </authorList>
    </citation>
    <scope>NUCLEOTIDE SEQUENCE [LARGE SCALE GENOMIC DNA]</scope>
    <source>
        <strain evidence="8 9">PA</strain>
    </source>
</reference>
<dbReference type="Pfam" id="PF13091">
    <property type="entry name" value="PLDc_2"/>
    <property type="match status" value="2"/>
</dbReference>
<sequence length="532" mass="59249">MRLMTLPSSLATAWVVVEYVIKIVALGTIPENRRPSSSTAWLILIFLLPVVGLPLYLLLGSPRVTGKRYRQQVEVNEMALRYTAHLPDAPPGASESGHLESILRMNRRLTGLPCLTGEVIALHDDSAATYAAMARAIDEATTSVNVECYIQSWDDVTDVFYSALERAAARGVKVRLLLDHLGSRKYPGWRTLGKRLSAAGIEWWLMMPLLPFRLRWRRPDLRNHRKLLIIDNERAFIGSHNIIDPTYLLRRNRWAGRVWKDLTVEVTGAIVAEAQAVFAMDWLFEADELLDVFALSPARKRKPGVSRPVHKRSTSTIAEALPEAIPEVGQGPVPTVGSAAPRPGRPGAVVNAMQLVPSGPGYPLEPNLRMFLSLIQGATRRVSITSPYFIPDEALLAAITSAAYRGVQVELFVGKESDQFIVNHAQRSYYPALLAAGVRIFRYPPPTVLHSKYMTVDGEVAVIGSSNMDFRSFTLNYEVMLLAFGGDLDDLLRANDEAYRAVSEELTAEQWAAEPRYLRYIDNVCRLMSSVL</sequence>
<dbReference type="PANTHER" id="PTHR21248">
    <property type="entry name" value="CARDIOLIPIN SYNTHASE"/>
    <property type="match status" value="1"/>
</dbReference>
<organism evidence="8 9">
    <name type="scientific">Actinomyces denticolens</name>
    <dbReference type="NCBI Taxonomy" id="52767"/>
    <lineage>
        <taxon>Bacteria</taxon>
        <taxon>Bacillati</taxon>
        <taxon>Actinomycetota</taxon>
        <taxon>Actinomycetes</taxon>
        <taxon>Actinomycetales</taxon>
        <taxon>Actinomycetaceae</taxon>
        <taxon>Actinomyces</taxon>
    </lineage>
</organism>